<protein>
    <submittedName>
        <fullName evidence="1">Uncharacterized protein</fullName>
    </submittedName>
</protein>
<dbReference type="STRING" id="1224163.B841_12605"/>
<evidence type="ECO:0000313" key="1">
    <source>
        <dbReference type="EMBL" id="AGS35991.1"/>
    </source>
</evidence>
<sequence>MDPAHFDLIALAMRHGVTASELGRGIYTHPSTSEIFNQLLE</sequence>
<dbReference type="EMBL" id="CP003924">
    <property type="protein sequence ID" value="AGS35991.1"/>
    <property type="molecule type" value="Genomic_DNA"/>
</dbReference>
<gene>
    <name evidence="1" type="ORF">B841_12605</name>
</gene>
<dbReference type="RefSeq" id="WP_020936572.1">
    <property type="nucleotide sequence ID" value="NC_021915.1"/>
</dbReference>
<name>S5TMG2_9CORY</name>
<dbReference type="SUPFAM" id="SSF55424">
    <property type="entry name" value="FAD/NAD-linked reductases, dimerisation (C-terminal) domain"/>
    <property type="match status" value="1"/>
</dbReference>
<dbReference type="eggNOG" id="COG1249">
    <property type="taxonomic scope" value="Bacteria"/>
</dbReference>
<evidence type="ECO:0000313" key="2">
    <source>
        <dbReference type="Proteomes" id="UP000015388"/>
    </source>
</evidence>
<keyword evidence="2" id="KW-1185">Reference proteome</keyword>
<dbReference type="HOGENOM" id="CLU_3268742_0_0_11"/>
<dbReference type="Gene3D" id="3.30.390.30">
    <property type="match status" value="1"/>
</dbReference>
<dbReference type="InterPro" id="IPR016156">
    <property type="entry name" value="FAD/NAD-linked_Rdtase_dimer_sf"/>
</dbReference>
<dbReference type="AlphaFoldDB" id="S5TMG2"/>
<dbReference type="KEGG" id="cmd:B841_12605"/>
<accession>S5TMG2</accession>
<dbReference type="PATRIC" id="fig|1224163.3.peg.2546"/>
<dbReference type="Proteomes" id="UP000015388">
    <property type="component" value="Chromosome"/>
</dbReference>
<proteinExistence type="predicted"/>
<organism evidence="1 2">
    <name type="scientific">Corynebacterium maris DSM 45190</name>
    <dbReference type="NCBI Taxonomy" id="1224163"/>
    <lineage>
        <taxon>Bacteria</taxon>
        <taxon>Bacillati</taxon>
        <taxon>Actinomycetota</taxon>
        <taxon>Actinomycetes</taxon>
        <taxon>Mycobacteriales</taxon>
        <taxon>Corynebacteriaceae</taxon>
        <taxon>Corynebacterium</taxon>
    </lineage>
</organism>
<reference evidence="1 2" key="1">
    <citation type="submission" date="2012-11" db="EMBL/GenBank/DDBJ databases">
        <title>The complete genome sequence of Corynebacterium maris Coryn-1 (=DSM 45190).</title>
        <authorList>
            <person name="Schaffert L."/>
            <person name="Albersmeier A."/>
            <person name="Kalinowski J."/>
            <person name="Ruckert C."/>
        </authorList>
    </citation>
    <scope>NUCLEOTIDE SEQUENCE [LARGE SCALE GENOMIC DNA]</scope>
    <source>
        <strain evidence="2">Coryn-1</strain>
    </source>
</reference>